<dbReference type="SUPFAM" id="SSF103473">
    <property type="entry name" value="MFS general substrate transporter"/>
    <property type="match status" value="1"/>
</dbReference>
<dbReference type="Pfam" id="PF07690">
    <property type="entry name" value="MFS_1"/>
    <property type="match status" value="1"/>
</dbReference>
<dbReference type="InterPro" id="IPR011701">
    <property type="entry name" value="MFS"/>
</dbReference>
<sequence>MGKVVALLCVFGLGMCFSLLGSISVKLMPRLKIDQGKFGSLISAFMFTCLIASLIMGVVVDKLGYKPVAIFGFIVTAVC</sequence>
<evidence type="ECO:0000256" key="1">
    <source>
        <dbReference type="SAM" id="Phobius"/>
    </source>
</evidence>
<dbReference type="InterPro" id="IPR036259">
    <property type="entry name" value="MFS_trans_sf"/>
</dbReference>
<keyword evidence="1" id="KW-0812">Transmembrane</keyword>
<reference evidence="3" key="1">
    <citation type="journal article" date="2014" name="Front. Microbiol.">
        <title>High frequency of phylogenetically diverse reductive dehalogenase-homologous genes in deep subseafloor sedimentary metagenomes.</title>
        <authorList>
            <person name="Kawai M."/>
            <person name="Futagami T."/>
            <person name="Toyoda A."/>
            <person name="Takaki Y."/>
            <person name="Nishi S."/>
            <person name="Hori S."/>
            <person name="Arai W."/>
            <person name="Tsubouchi T."/>
            <person name="Morono Y."/>
            <person name="Uchiyama I."/>
            <person name="Ito T."/>
            <person name="Fujiyama A."/>
            <person name="Inagaki F."/>
            <person name="Takami H."/>
        </authorList>
    </citation>
    <scope>NUCLEOTIDE SEQUENCE</scope>
    <source>
        <strain evidence="3">Expedition CK06-06</strain>
    </source>
</reference>
<organism evidence="3">
    <name type="scientific">marine sediment metagenome</name>
    <dbReference type="NCBI Taxonomy" id="412755"/>
    <lineage>
        <taxon>unclassified sequences</taxon>
        <taxon>metagenomes</taxon>
        <taxon>ecological metagenomes</taxon>
    </lineage>
</organism>
<dbReference type="Gene3D" id="1.20.1250.20">
    <property type="entry name" value="MFS general substrate transporter like domains"/>
    <property type="match status" value="1"/>
</dbReference>
<keyword evidence="1" id="KW-1133">Transmembrane helix</keyword>
<comment type="caution">
    <text evidence="3">The sequence shown here is derived from an EMBL/GenBank/DDBJ whole genome shotgun (WGS) entry which is preliminary data.</text>
</comment>
<proteinExistence type="predicted"/>
<name>X0RYJ6_9ZZZZ</name>
<evidence type="ECO:0000259" key="2">
    <source>
        <dbReference type="PROSITE" id="PS50850"/>
    </source>
</evidence>
<dbReference type="EMBL" id="BARS01009010">
    <property type="protein sequence ID" value="GAF68827.1"/>
    <property type="molecule type" value="Genomic_DNA"/>
</dbReference>
<gene>
    <name evidence="3" type="ORF">S01H1_17052</name>
</gene>
<feature type="domain" description="Major facilitator superfamily (MFS) profile" evidence="2">
    <location>
        <begin position="2"/>
        <end position="79"/>
    </location>
</feature>
<dbReference type="AlphaFoldDB" id="X0RYJ6"/>
<dbReference type="PROSITE" id="PS50850">
    <property type="entry name" value="MFS"/>
    <property type="match status" value="1"/>
</dbReference>
<protein>
    <recommendedName>
        <fullName evidence="2">Major facilitator superfamily (MFS) profile domain-containing protein</fullName>
    </recommendedName>
</protein>
<evidence type="ECO:0000313" key="3">
    <source>
        <dbReference type="EMBL" id="GAF68827.1"/>
    </source>
</evidence>
<keyword evidence="1" id="KW-0472">Membrane</keyword>
<accession>X0RYJ6</accession>
<feature type="transmembrane region" description="Helical" evidence="1">
    <location>
        <begin position="38"/>
        <end position="60"/>
    </location>
</feature>
<feature type="non-terminal residue" evidence="3">
    <location>
        <position position="79"/>
    </location>
</feature>
<dbReference type="InterPro" id="IPR020846">
    <property type="entry name" value="MFS_dom"/>
</dbReference>
<dbReference type="GO" id="GO:0022857">
    <property type="term" value="F:transmembrane transporter activity"/>
    <property type="evidence" value="ECO:0007669"/>
    <property type="project" value="InterPro"/>
</dbReference>